<evidence type="ECO:0000313" key="2">
    <source>
        <dbReference type="EMBL" id="MCC4231366.1"/>
    </source>
</evidence>
<dbReference type="Pfam" id="PF12146">
    <property type="entry name" value="Hydrolase_4"/>
    <property type="match status" value="1"/>
</dbReference>
<protein>
    <submittedName>
        <fullName evidence="2">Alpha/beta hydrolase</fullName>
    </submittedName>
</protein>
<feature type="domain" description="Serine aminopeptidase S33" evidence="1">
    <location>
        <begin position="46"/>
        <end position="302"/>
    </location>
</feature>
<evidence type="ECO:0000313" key="3">
    <source>
        <dbReference type="Proteomes" id="UP001198830"/>
    </source>
</evidence>
<dbReference type="InterPro" id="IPR029058">
    <property type="entry name" value="AB_hydrolase_fold"/>
</dbReference>
<keyword evidence="2" id="KW-0378">Hydrolase</keyword>
<dbReference type="PANTHER" id="PTHR11614">
    <property type="entry name" value="PHOSPHOLIPASE-RELATED"/>
    <property type="match status" value="1"/>
</dbReference>
<dbReference type="GO" id="GO:0016787">
    <property type="term" value="F:hydrolase activity"/>
    <property type="evidence" value="ECO:0007669"/>
    <property type="project" value="UniProtKB-KW"/>
</dbReference>
<accession>A0ABS8GZ54</accession>
<dbReference type="RefSeq" id="WP_228226090.1">
    <property type="nucleotide sequence ID" value="NZ_JAJGNP010000001.1"/>
</dbReference>
<gene>
    <name evidence="2" type="ORF">LL253_01530</name>
</gene>
<dbReference type="Proteomes" id="UP001198830">
    <property type="component" value="Unassembled WGS sequence"/>
</dbReference>
<reference evidence="2 3" key="1">
    <citation type="submission" date="2021-10" db="EMBL/GenBank/DDBJ databases">
        <title>The diversity and Nitrogen Metabolism of Culturable Nitrate-Utilizing Bacteria Within the Oxygen Minimum Zone of the Changjiang (Yangtze River)Estuary.</title>
        <authorList>
            <person name="Zhang D."/>
            <person name="Zheng J."/>
            <person name="Liu S."/>
            <person name="He W."/>
        </authorList>
    </citation>
    <scope>NUCLEOTIDE SEQUENCE [LARGE SCALE GENOMIC DNA]</scope>
    <source>
        <strain evidence="2 3">FXH275-2</strain>
    </source>
</reference>
<evidence type="ECO:0000259" key="1">
    <source>
        <dbReference type="Pfam" id="PF12146"/>
    </source>
</evidence>
<sequence>MRAMDSPLFPASQPFDRRAWPMNGRLDFWQARDGWPIRRYRLGDGARGRLLVINGRGDMIEKYLELIDHMARRGWAVTAFDWRGQGGSGRLTDDPLCGHIPDFTNYIKDLRDLARDWRADGEGPTAMLGHSMGGHMLLRALSEGMTQPDAAILTAPMLGVHTGPMPRWLAVAVARMMLWRGLGDRRAWTQKEESERQRRIRQKRLTHDPERYADEIWWRDHSREIALGPPSWAWVNQALESTHALQQDDDLSRVRCPILILAAQADQLVSTAAIRRVAARLPNARLHVYGREAAHEILRELDPVRRDAFGRIEAFLDEAAR</sequence>
<dbReference type="SUPFAM" id="SSF53474">
    <property type="entry name" value="alpha/beta-Hydrolases"/>
    <property type="match status" value="1"/>
</dbReference>
<dbReference type="EMBL" id="JAJGNP010000001">
    <property type="protein sequence ID" value="MCC4231366.1"/>
    <property type="molecule type" value="Genomic_DNA"/>
</dbReference>
<dbReference type="InterPro" id="IPR051044">
    <property type="entry name" value="MAG_DAG_Lipase"/>
</dbReference>
<name>A0ABS8GZ54_9SPHN</name>
<dbReference type="Gene3D" id="3.40.50.1820">
    <property type="entry name" value="alpha/beta hydrolase"/>
    <property type="match status" value="1"/>
</dbReference>
<comment type="caution">
    <text evidence="2">The sequence shown here is derived from an EMBL/GenBank/DDBJ whole genome shotgun (WGS) entry which is preliminary data.</text>
</comment>
<proteinExistence type="predicted"/>
<keyword evidence="3" id="KW-1185">Reference proteome</keyword>
<organism evidence="2 3">
    <name type="scientific">Sphingobium soli</name>
    <dbReference type="NCBI Taxonomy" id="1591116"/>
    <lineage>
        <taxon>Bacteria</taxon>
        <taxon>Pseudomonadati</taxon>
        <taxon>Pseudomonadota</taxon>
        <taxon>Alphaproteobacteria</taxon>
        <taxon>Sphingomonadales</taxon>
        <taxon>Sphingomonadaceae</taxon>
        <taxon>Sphingobium</taxon>
    </lineage>
</organism>
<dbReference type="InterPro" id="IPR022742">
    <property type="entry name" value="Hydrolase_4"/>
</dbReference>